<dbReference type="InterPro" id="IPR012338">
    <property type="entry name" value="Beta-lactam/transpept-like"/>
</dbReference>
<dbReference type="Pfam" id="PF13354">
    <property type="entry name" value="Beta-lactamase2"/>
    <property type="match status" value="1"/>
</dbReference>
<dbReference type="Proteomes" id="UP000471648">
    <property type="component" value="Unassembled WGS sequence"/>
</dbReference>
<dbReference type="EMBL" id="JBEJUE010000030">
    <property type="protein sequence ID" value="MER0427979.1"/>
    <property type="molecule type" value="Genomic_DNA"/>
</dbReference>
<evidence type="ECO:0000313" key="7">
    <source>
        <dbReference type="Proteomes" id="UP001456562"/>
    </source>
</evidence>
<dbReference type="GO" id="GO:0008800">
    <property type="term" value="F:beta-lactamase activity"/>
    <property type="evidence" value="ECO:0007669"/>
    <property type="project" value="InterPro"/>
</dbReference>
<organism evidence="3 5">
    <name type="scientific">Streptomyces microflavus</name>
    <name type="common">Streptomyces lipmanii</name>
    <dbReference type="NCBI Taxonomy" id="1919"/>
    <lineage>
        <taxon>Bacteria</taxon>
        <taxon>Bacillati</taxon>
        <taxon>Actinomycetota</taxon>
        <taxon>Actinomycetes</taxon>
        <taxon>Kitasatosporales</taxon>
        <taxon>Streptomycetaceae</taxon>
        <taxon>Streptomyces</taxon>
    </lineage>
</organism>
<name>A0A6N9VAX3_STRMI</name>
<evidence type="ECO:0000313" key="2">
    <source>
        <dbReference type="EMBL" id="MER0427979.1"/>
    </source>
</evidence>
<evidence type="ECO:0000313" key="6">
    <source>
        <dbReference type="Proteomes" id="UP000509345"/>
    </source>
</evidence>
<dbReference type="InterPro" id="IPR045155">
    <property type="entry name" value="Beta-lactam_cat"/>
</dbReference>
<evidence type="ECO:0000313" key="5">
    <source>
        <dbReference type="Proteomes" id="UP000471648"/>
    </source>
</evidence>
<dbReference type="RefSeq" id="WP_031125352.1">
    <property type="nucleotide sequence ID" value="NZ_CP054926.1"/>
</dbReference>
<sequence length="304" mass="32362">MNGSRRGGGVDRTIRSLFDDAGVRGWLHVAELDRPSAHVVLDPDEQVPMGSVYKVPLMTAFCRLAEAGRIDPSHRLTLETADRVPGPTGLSILRDPVTMSLRDLVVQMMSVSDNTAAHAVLRAVGPEAVDRVCADLGLPHTRIHGGVVGTFDRLVADTGAGSLDAAMDRVADNDTVVPPDVYDPAYKASSTPADIARLLRAIWTDEAASPGSCSFMRAAMGTQAWAHRLASGFPYDDVTVYGKTGTFGSMRHEAGVVELADGSVYTAVVFTQAARADKKLPRADAVIGAVARVAVEELRRSQDV</sequence>
<dbReference type="PANTHER" id="PTHR35333:SF3">
    <property type="entry name" value="BETA-LACTAMASE-TYPE TRANSPEPTIDASE FOLD CONTAINING PROTEIN"/>
    <property type="match status" value="1"/>
</dbReference>
<dbReference type="InterPro" id="IPR000871">
    <property type="entry name" value="Beta-lactam_class-A"/>
</dbReference>
<dbReference type="SUPFAM" id="SSF56601">
    <property type="entry name" value="beta-lactamase/transpeptidase-like"/>
    <property type="match status" value="1"/>
</dbReference>
<keyword evidence="3" id="KW-0378">Hydrolase</keyword>
<proteinExistence type="predicted"/>
<gene>
    <name evidence="2" type="ORF">ABR748_27765</name>
    <name evidence="3" type="ORF">G3I39_22730</name>
    <name evidence="4" type="ORF">HUT09_33410</name>
</gene>
<reference evidence="3 5" key="1">
    <citation type="submission" date="2020-01" db="EMBL/GenBank/DDBJ databases">
        <title>Insect and environment-associated Actinomycetes.</title>
        <authorList>
            <person name="Currrie C."/>
            <person name="Chevrette M."/>
            <person name="Carlson C."/>
            <person name="Stubbendieck R."/>
            <person name="Wendt-Pienkowski E."/>
        </authorList>
    </citation>
    <scope>NUCLEOTIDE SEQUENCE [LARGE SCALE GENOMIC DNA]</scope>
    <source>
        <strain evidence="3 5">SID14438</strain>
    </source>
</reference>
<evidence type="ECO:0000313" key="4">
    <source>
        <dbReference type="EMBL" id="QKW47058.1"/>
    </source>
</evidence>
<dbReference type="EMBL" id="JAAGME010000938">
    <property type="protein sequence ID" value="NEB69843.1"/>
    <property type="molecule type" value="Genomic_DNA"/>
</dbReference>
<protein>
    <submittedName>
        <fullName evidence="3">Serine hydrolase</fullName>
    </submittedName>
</protein>
<feature type="domain" description="Beta-lactamase class A catalytic" evidence="1">
    <location>
        <begin position="28"/>
        <end position="271"/>
    </location>
</feature>
<dbReference type="GeneID" id="87636185"/>
<dbReference type="PANTHER" id="PTHR35333">
    <property type="entry name" value="BETA-LACTAMASE"/>
    <property type="match status" value="1"/>
</dbReference>
<dbReference type="Proteomes" id="UP001456562">
    <property type="component" value="Unassembled WGS sequence"/>
</dbReference>
<dbReference type="Proteomes" id="UP000509345">
    <property type="component" value="Chromosome"/>
</dbReference>
<reference evidence="2 7" key="3">
    <citation type="submission" date="2024-01" db="EMBL/GenBank/DDBJ databases">
        <title>Metagenomic exploration of the rhizosphere soil microbial community and their significance in facilitating the development of wild simulated ginseng.</title>
        <authorList>
            <person name="Huang J."/>
        </authorList>
    </citation>
    <scope>NUCLEOTIDE SEQUENCE [LARGE SCALE GENOMIC DNA]</scope>
    <source>
        <strain evidence="2 7">WY141</strain>
    </source>
</reference>
<dbReference type="Gene3D" id="3.40.710.10">
    <property type="entry name" value="DD-peptidase/beta-lactamase superfamily"/>
    <property type="match status" value="1"/>
</dbReference>
<dbReference type="GO" id="GO:0030655">
    <property type="term" value="P:beta-lactam antibiotic catabolic process"/>
    <property type="evidence" value="ECO:0007669"/>
    <property type="project" value="InterPro"/>
</dbReference>
<evidence type="ECO:0000313" key="3">
    <source>
        <dbReference type="EMBL" id="NEB69843.1"/>
    </source>
</evidence>
<keyword evidence="7" id="KW-1185">Reference proteome</keyword>
<dbReference type="GO" id="GO:0046677">
    <property type="term" value="P:response to antibiotic"/>
    <property type="evidence" value="ECO:0007669"/>
    <property type="project" value="InterPro"/>
</dbReference>
<accession>A0A6N9VAX3</accession>
<reference evidence="4 6" key="2">
    <citation type="submission" date="2020-06" db="EMBL/GenBank/DDBJ databases">
        <title>Genome mining for natural products.</title>
        <authorList>
            <person name="Zhang B."/>
            <person name="Shi J."/>
            <person name="Ge H."/>
        </authorList>
    </citation>
    <scope>NUCLEOTIDE SEQUENCE [LARGE SCALE GENOMIC DNA]</scope>
    <source>
        <strain evidence="4 6">NA06532</strain>
    </source>
</reference>
<evidence type="ECO:0000259" key="1">
    <source>
        <dbReference type="Pfam" id="PF13354"/>
    </source>
</evidence>
<dbReference type="EMBL" id="CP054926">
    <property type="protein sequence ID" value="QKW47058.1"/>
    <property type="molecule type" value="Genomic_DNA"/>
</dbReference>
<dbReference type="AlphaFoldDB" id="A0A6N9VAX3"/>